<comment type="caution">
    <text evidence="1">The sequence shown here is derived from an EMBL/GenBank/DDBJ whole genome shotgun (WGS) entry which is preliminary data.</text>
</comment>
<name>A0ABQ3J441_9GAMM</name>
<proteinExistence type="predicted"/>
<dbReference type="Proteomes" id="UP000626370">
    <property type="component" value="Unassembled WGS sequence"/>
</dbReference>
<organism evidence="1 2">
    <name type="scientific">Thalassotalea profundi</name>
    <dbReference type="NCBI Taxonomy" id="2036687"/>
    <lineage>
        <taxon>Bacteria</taxon>
        <taxon>Pseudomonadati</taxon>
        <taxon>Pseudomonadota</taxon>
        <taxon>Gammaproteobacteria</taxon>
        <taxon>Alteromonadales</taxon>
        <taxon>Colwelliaceae</taxon>
        <taxon>Thalassotalea</taxon>
    </lineage>
</organism>
<reference evidence="2" key="1">
    <citation type="journal article" date="2019" name="Int. J. Syst. Evol. Microbiol.">
        <title>The Global Catalogue of Microorganisms (GCM) 10K type strain sequencing project: providing services to taxonomists for standard genome sequencing and annotation.</title>
        <authorList>
            <consortium name="The Broad Institute Genomics Platform"/>
            <consortium name="The Broad Institute Genome Sequencing Center for Infectious Disease"/>
            <person name="Wu L."/>
            <person name="Ma J."/>
        </authorList>
    </citation>
    <scope>NUCLEOTIDE SEQUENCE [LARGE SCALE GENOMIC DNA]</scope>
    <source>
        <strain evidence="2">CGMCC 1.15922</strain>
    </source>
</reference>
<protein>
    <submittedName>
        <fullName evidence="1">Uncharacterized protein</fullName>
    </submittedName>
</protein>
<evidence type="ECO:0000313" key="1">
    <source>
        <dbReference type="EMBL" id="GHE99703.1"/>
    </source>
</evidence>
<accession>A0ABQ3J441</accession>
<evidence type="ECO:0000313" key="2">
    <source>
        <dbReference type="Proteomes" id="UP000626370"/>
    </source>
</evidence>
<gene>
    <name evidence="1" type="ORF">GCM10011501_31370</name>
</gene>
<keyword evidence="2" id="KW-1185">Reference proteome</keyword>
<dbReference type="EMBL" id="BNAH01000015">
    <property type="protein sequence ID" value="GHE99703.1"/>
    <property type="molecule type" value="Genomic_DNA"/>
</dbReference>
<sequence>MMLSLTTIGFLLTTPAITLLAISVLVSWYEEKERCVMQDCIGNLKA</sequence>
<dbReference type="RefSeq" id="WP_189379212.1">
    <property type="nucleotide sequence ID" value="NZ_BNAH01000015.1"/>
</dbReference>